<dbReference type="SUPFAM" id="SSF50952">
    <property type="entry name" value="Soluble quinoprotein glucose dehydrogenase"/>
    <property type="match status" value="1"/>
</dbReference>
<dbReference type="RefSeq" id="WP_145083364.1">
    <property type="nucleotide sequence ID" value="NZ_CP036298.1"/>
</dbReference>
<dbReference type="Proteomes" id="UP000318017">
    <property type="component" value="Chromosome"/>
</dbReference>
<accession>A0A518GE35</accession>
<dbReference type="Gene3D" id="2.120.10.30">
    <property type="entry name" value="TolB, C-terminal domain"/>
    <property type="match status" value="1"/>
</dbReference>
<dbReference type="InterPro" id="IPR016024">
    <property type="entry name" value="ARM-type_fold"/>
</dbReference>
<dbReference type="InterPro" id="IPR055557">
    <property type="entry name" value="DUF7133"/>
</dbReference>
<evidence type="ECO:0000256" key="1">
    <source>
        <dbReference type="ARBA" id="ARBA00022617"/>
    </source>
</evidence>
<dbReference type="Pfam" id="PF23500">
    <property type="entry name" value="DUF7133"/>
    <property type="match status" value="1"/>
</dbReference>
<feature type="domain" description="Cytochrome c" evidence="5">
    <location>
        <begin position="910"/>
        <end position="1043"/>
    </location>
</feature>
<dbReference type="EMBL" id="CP036298">
    <property type="protein sequence ID" value="QDV26864.1"/>
    <property type="molecule type" value="Genomic_DNA"/>
</dbReference>
<dbReference type="OrthoDB" id="225269at2"/>
<evidence type="ECO:0000313" key="6">
    <source>
        <dbReference type="EMBL" id="QDV26864.1"/>
    </source>
</evidence>
<keyword evidence="7" id="KW-1185">Reference proteome</keyword>
<dbReference type="NCBIfam" id="TIGR02604">
    <property type="entry name" value="Piru_Ver_Nterm"/>
    <property type="match status" value="1"/>
</dbReference>
<evidence type="ECO:0000313" key="7">
    <source>
        <dbReference type="Proteomes" id="UP000318017"/>
    </source>
</evidence>
<dbReference type="PANTHER" id="PTHR33546">
    <property type="entry name" value="LARGE, MULTIFUNCTIONAL SECRETED PROTEIN-RELATED"/>
    <property type="match status" value="1"/>
</dbReference>
<keyword evidence="2 4" id="KW-0479">Metal-binding</keyword>
<keyword evidence="1 4" id="KW-0349">Heme</keyword>
<proteinExistence type="predicted"/>
<evidence type="ECO:0000256" key="4">
    <source>
        <dbReference type="PROSITE-ProRule" id="PRU00433"/>
    </source>
</evidence>
<dbReference type="InterPro" id="IPR013427">
    <property type="entry name" value="Haem-bd_dom_put"/>
</dbReference>
<gene>
    <name evidence="6" type="ORF">Q31a_52430</name>
</gene>
<dbReference type="GO" id="GO:0020037">
    <property type="term" value="F:heme binding"/>
    <property type="evidence" value="ECO:0007669"/>
    <property type="project" value="InterPro"/>
</dbReference>
<sequence length="1047" mass="115526">MSRPISCRPLPSPVSQLVSVAFCCLTIFVGSSLRARAQEPAPPLEQAGNEKVAEIMRTFPPRGVQSDGSQPTPPLEALKSFAMRDGLSIDLVASEPELSQPLFLSWDSRGRMWVAQYRQYQYPAGLKVVRFDHHLRAVFDKVPEAPPNHVPGEDRITVFEDTNGDGKYDTHRDVITGLNIATSVAPGRGGIWVLNPPYLLFYPDADGDDVPDRDPEVHLAGFGLQDTHSVANSLMWGPDGWLYGANGSTSGGTVSSEVTPGISFQGQCIWRYHPSTKVFEIYAEGGGNTFSLEIDAAGRVFSGTNGGNTRGWYYPQGSYSHKNWGKHGPLTNPYAFGFFNPMKFEGDGRRFPQAFLIYEGGLLPPEYNGSIIAPNAMLNLVWHSSLRPDGSSYQTNDETNLLESSDRWFRPVYSGVGPDGAVYIADWYDTRLSHVSPTDDWHKESGRVYRVHPTDSSPSYDLGDLHLLSAQKLSQLFSHPNKWVRQRAVLELSWRYEEAANLSEKQVTERVELQRELLQRIKSDSPGALESLWVLNAMGELTPQRAANFLQHSNANLRRWVVRLLGDRHAGIPELIELAAQESDVQVRSQLAATAKRVEANLGLSIVRNLLKYTEDQSDPHQPLMLWWAIEAHAAQTQAIQQFASDPALWELPLMQSTVAERLMQRYAASGTPADLEQCVQLLKLAPNGASRELLVEGLNQAFQGRTLPPLPDEIDRALEAYHAARGEAGIVLAVKQGNQSQYDDAVAKLVDRQVDLGLRIEIASAFGISPYPKAMNVLLSLATGGAADTPALQRVAIQSLSLYDDPKIPQAIARAFDSQISGEHNLRASGCRTLATRASWALVLLNEINHWRLKKQDIPADVVQRLRTFSDPKVVEAVEQAFGKPAEISSPAQVAEIQRLTSLLKQSKGNPDAGAAVFTTRCATCHQLFGKGVAIGPPLDNYDRGNLQFWLPAIIAPSIEIREGYVSYKILTDDGRLLTGMIAAQDLNSVTLATADNQRIIIERKNIEELQAIETSLMPADVLKELNDTQIIDLFAYLTRGARIAP</sequence>
<keyword evidence="3 4" id="KW-0408">Iron</keyword>
<dbReference type="PANTHER" id="PTHR33546:SF1">
    <property type="entry name" value="LARGE, MULTIFUNCTIONAL SECRETED PROTEIN"/>
    <property type="match status" value="1"/>
</dbReference>
<dbReference type="SUPFAM" id="SSF46626">
    <property type="entry name" value="Cytochrome c"/>
    <property type="match status" value="1"/>
</dbReference>
<dbReference type="InterPro" id="IPR009056">
    <property type="entry name" value="Cyt_c-like_dom"/>
</dbReference>
<dbReference type="SUPFAM" id="SSF48371">
    <property type="entry name" value="ARM repeat"/>
    <property type="match status" value="1"/>
</dbReference>
<dbReference type="Pfam" id="PF00034">
    <property type="entry name" value="Cytochrom_C"/>
    <property type="match status" value="1"/>
</dbReference>
<dbReference type="PROSITE" id="PS51007">
    <property type="entry name" value="CYTC"/>
    <property type="match status" value="1"/>
</dbReference>
<dbReference type="AlphaFoldDB" id="A0A518GE35"/>
<dbReference type="NCBIfam" id="TIGR02603">
    <property type="entry name" value="CxxCH_TIGR02603"/>
    <property type="match status" value="1"/>
</dbReference>
<protein>
    <submittedName>
        <fullName evidence="6">Cytochrome c</fullName>
    </submittedName>
</protein>
<dbReference type="InterPro" id="IPR036909">
    <property type="entry name" value="Cyt_c-like_dom_sf"/>
</dbReference>
<evidence type="ECO:0000256" key="2">
    <source>
        <dbReference type="ARBA" id="ARBA00022723"/>
    </source>
</evidence>
<reference evidence="6 7" key="1">
    <citation type="submission" date="2019-02" db="EMBL/GenBank/DDBJ databases">
        <title>Deep-cultivation of Planctomycetes and their phenomic and genomic characterization uncovers novel biology.</title>
        <authorList>
            <person name="Wiegand S."/>
            <person name="Jogler M."/>
            <person name="Boedeker C."/>
            <person name="Pinto D."/>
            <person name="Vollmers J."/>
            <person name="Rivas-Marin E."/>
            <person name="Kohn T."/>
            <person name="Peeters S.H."/>
            <person name="Heuer A."/>
            <person name="Rast P."/>
            <person name="Oberbeckmann S."/>
            <person name="Bunk B."/>
            <person name="Jeske O."/>
            <person name="Meyerdierks A."/>
            <person name="Storesund J.E."/>
            <person name="Kallscheuer N."/>
            <person name="Luecker S."/>
            <person name="Lage O.M."/>
            <person name="Pohl T."/>
            <person name="Merkel B.J."/>
            <person name="Hornburger P."/>
            <person name="Mueller R.-W."/>
            <person name="Bruemmer F."/>
            <person name="Labrenz M."/>
            <person name="Spormann A.M."/>
            <person name="Op den Camp H."/>
            <person name="Overmann J."/>
            <person name="Amann R."/>
            <person name="Jetten M.S.M."/>
            <person name="Mascher T."/>
            <person name="Medema M.H."/>
            <person name="Devos D.P."/>
            <person name="Kaster A.-K."/>
            <person name="Ovreas L."/>
            <person name="Rohde M."/>
            <person name="Galperin M.Y."/>
            <person name="Jogler C."/>
        </authorList>
    </citation>
    <scope>NUCLEOTIDE SEQUENCE [LARGE SCALE GENOMIC DNA]</scope>
    <source>
        <strain evidence="6 7">Q31a</strain>
    </source>
</reference>
<dbReference type="InterPro" id="IPR011042">
    <property type="entry name" value="6-blade_b-propeller_TolB-like"/>
</dbReference>
<evidence type="ECO:0000256" key="3">
    <source>
        <dbReference type="ARBA" id="ARBA00023004"/>
    </source>
</evidence>
<dbReference type="GO" id="GO:0009055">
    <property type="term" value="F:electron transfer activity"/>
    <property type="evidence" value="ECO:0007669"/>
    <property type="project" value="InterPro"/>
</dbReference>
<dbReference type="KEGG" id="ahel:Q31a_52430"/>
<dbReference type="InterPro" id="IPR013428">
    <property type="entry name" value="Membrane-bound_put_N"/>
</dbReference>
<dbReference type="InterPro" id="IPR011041">
    <property type="entry name" value="Quinoprot_gluc/sorb_DH_b-prop"/>
</dbReference>
<name>A0A518GE35_9BACT</name>
<dbReference type="GO" id="GO:0046872">
    <property type="term" value="F:metal ion binding"/>
    <property type="evidence" value="ECO:0007669"/>
    <property type="project" value="UniProtKB-KW"/>
</dbReference>
<evidence type="ECO:0000259" key="5">
    <source>
        <dbReference type="PROSITE" id="PS51007"/>
    </source>
</evidence>
<organism evidence="6 7">
    <name type="scientific">Aureliella helgolandensis</name>
    <dbReference type="NCBI Taxonomy" id="2527968"/>
    <lineage>
        <taxon>Bacteria</taxon>
        <taxon>Pseudomonadati</taxon>
        <taxon>Planctomycetota</taxon>
        <taxon>Planctomycetia</taxon>
        <taxon>Pirellulales</taxon>
        <taxon>Pirellulaceae</taxon>
        <taxon>Aureliella</taxon>
    </lineage>
</organism>
<dbReference type="Gene3D" id="1.10.760.10">
    <property type="entry name" value="Cytochrome c-like domain"/>
    <property type="match status" value="1"/>
</dbReference>